<comment type="similarity">
    <text evidence="2 4">Belongs to the bacterial solute-binding protein 3 family.</text>
</comment>
<dbReference type="GO" id="GO:0030313">
    <property type="term" value="C:cell envelope"/>
    <property type="evidence" value="ECO:0007669"/>
    <property type="project" value="UniProtKB-SubCell"/>
</dbReference>
<dbReference type="Gene3D" id="3.40.190.10">
    <property type="entry name" value="Periplasmic binding protein-like II"/>
    <property type="match status" value="2"/>
</dbReference>
<keyword evidence="8" id="KW-1185">Reference proteome</keyword>
<feature type="region of interest" description="Disordered" evidence="5">
    <location>
        <begin position="286"/>
        <end position="311"/>
    </location>
</feature>
<evidence type="ECO:0000256" key="5">
    <source>
        <dbReference type="SAM" id="MobiDB-lite"/>
    </source>
</evidence>
<evidence type="ECO:0000313" key="7">
    <source>
        <dbReference type="EMBL" id="MBK1616870.1"/>
    </source>
</evidence>
<dbReference type="SMART" id="SM00062">
    <property type="entry name" value="PBPb"/>
    <property type="match status" value="1"/>
</dbReference>
<accession>A0A9X0W4U2</accession>
<dbReference type="SUPFAM" id="SSF53850">
    <property type="entry name" value="Periplasmic binding protein-like II"/>
    <property type="match status" value="1"/>
</dbReference>
<gene>
    <name evidence="7" type="ORF">CKO42_00050</name>
</gene>
<dbReference type="AlphaFoldDB" id="A0A9X0W4U2"/>
<sequence length="311" mass="34179">MGAASTAQRACNREPSQPTTTADLWRRRSAPRVAPALCVLLLLLSQDLAAATSLTTIAFAVTIERPPLAFKQGGVVKGLEIDLARALAAALELELNLHALPEPRLIDALRGGRVDVALSALPRDELAALGLATSESVLDSGQMAIIRTDDLARFPRLIDLKLTNERVGYQRGSLGARLVQAQLPRAERVPFAEANAGLAALRHGEIAVFIHEATTAWSLAADPEETALTAVFQPISTEKWRFITRTEDAQLRRDLNRAIDAWRRSGELERIIRRWIPIQIRIKDRFSQHQGPDSPWSGRAVPRPACHRDTT</sequence>
<reference evidence="7 8" key="1">
    <citation type="journal article" date="2020" name="Microorganisms">
        <title>Osmotic Adaptation and Compatible Solute Biosynthesis of Phototrophic Bacteria as Revealed from Genome Analyses.</title>
        <authorList>
            <person name="Imhoff J.F."/>
            <person name="Rahn T."/>
            <person name="Kunzel S."/>
            <person name="Keller A."/>
            <person name="Neulinger S.C."/>
        </authorList>
    </citation>
    <scope>NUCLEOTIDE SEQUENCE [LARGE SCALE GENOMIC DNA]</scope>
    <source>
        <strain evidence="7 8">DSM 25653</strain>
    </source>
</reference>
<comment type="subcellular location">
    <subcellularLocation>
        <location evidence="1">Cell envelope</location>
    </subcellularLocation>
</comment>
<dbReference type="RefSeq" id="WP_200236238.1">
    <property type="nucleotide sequence ID" value="NZ_NRRY01000001.1"/>
</dbReference>
<evidence type="ECO:0000256" key="2">
    <source>
        <dbReference type="ARBA" id="ARBA00010333"/>
    </source>
</evidence>
<feature type="region of interest" description="Disordered" evidence="5">
    <location>
        <begin position="1"/>
        <end position="21"/>
    </location>
</feature>
<name>A0A9X0W4U2_9GAMM</name>
<organism evidence="7 8">
    <name type="scientific">Lamprobacter modestohalophilus</name>
    <dbReference type="NCBI Taxonomy" id="1064514"/>
    <lineage>
        <taxon>Bacteria</taxon>
        <taxon>Pseudomonadati</taxon>
        <taxon>Pseudomonadota</taxon>
        <taxon>Gammaproteobacteria</taxon>
        <taxon>Chromatiales</taxon>
        <taxon>Chromatiaceae</taxon>
        <taxon>Lamprobacter</taxon>
    </lineage>
</organism>
<dbReference type="PANTHER" id="PTHR35936">
    <property type="entry name" value="MEMBRANE-BOUND LYTIC MUREIN TRANSGLYCOSYLASE F"/>
    <property type="match status" value="1"/>
</dbReference>
<dbReference type="PANTHER" id="PTHR35936:SF17">
    <property type="entry name" value="ARGININE-BINDING EXTRACELLULAR PROTEIN ARTP"/>
    <property type="match status" value="1"/>
</dbReference>
<dbReference type="InterPro" id="IPR018313">
    <property type="entry name" value="SBP_3_CS"/>
</dbReference>
<feature type="domain" description="Solute-binding protein family 3/N-terminal" evidence="6">
    <location>
        <begin position="56"/>
        <end position="279"/>
    </location>
</feature>
<dbReference type="Pfam" id="PF00497">
    <property type="entry name" value="SBP_bac_3"/>
    <property type="match status" value="1"/>
</dbReference>
<proteinExistence type="inferred from homology"/>
<protein>
    <recommendedName>
        <fullName evidence="6">Solute-binding protein family 3/N-terminal domain-containing protein</fullName>
    </recommendedName>
</protein>
<dbReference type="EMBL" id="NRRY01000001">
    <property type="protein sequence ID" value="MBK1616870.1"/>
    <property type="molecule type" value="Genomic_DNA"/>
</dbReference>
<dbReference type="PROSITE" id="PS01039">
    <property type="entry name" value="SBP_BACTERIAL_3"/>
    <property type="match status" value="1"/>
</dbReference>
<comment type="caution">
    <text evidence="7">The sequence shown here is derived from an EMBL/GenBank/DDBJ whole genome shotgun (WGS) entry which is preliminary data.</text>
</comment>
<evidence type="ECO:0000256" key="3">
    <source>
        <dbReference type="ARBA" id="ARBA00022729"/>
    </source>
</evidence>
<evidence type="ECO:0000256" key="1">
    <source>
        <dbReference type="ARBA" id="ARBA00004196"/>
    </source>
</evidence>
<dbReference type="InterPro" id="IPR001638">
    <property type="entry name" value="Solute-binding_3/MltF_N"/>
</dbReference>
<evidence type="ECO:0000256" key="4">
    <source>
        <dbReference type="RuleBase" id="RU003744"/>
    </source>
</evidence>
<dbReference type="Proteomes" id="UP001138768">
    <property type="component" value="Unassembled WGS sequence"/>
</dbReference>
<evidence type="ECO:0000259" key="6">
    <source>
        <dbReference type="SMART" id="SM00062"/>
    </source>
</evidence>
<keyword evidence="3" id="KW-0732">Signal</keyword>
<evidence type="ECO:0000313" key="8">
    <source>
        <dbReference type="Proteomes" id="UP001138768"/>
    </source>
</evidence>